<dbReference type="GO" id="GO:0016020">
    <property type="term" value="C:membrane"/>
    <property type="evidence" value="ECO:0007669"/>
    <property type="project" value="UniProtKB-SubCell"/>
</dbReference>
<dbReference type="InterPro" id="IPR052337">
    <property type="entry name" value="SAT4-like"/>
</dbReference>
<proteinExistence type="inferred from homology"/>
<dbReference type="PANTHER" id="PTHR33048:SF129">
    <property type="entry name" value="INTEGRAL MEMBRANE PROTEIN-RELATED"/>
    <property type="match status" value="1"/>
</dbReference>
<keyword evidence="3 7" id="KW-1133">Transmembrane helix</keyword>
<evidence type="ECO:0000313" key="9">
    <source>
        <dbReference type="EMBL" id="RPB07627.1"/>
    </source>
</evidence>
<evidence type="ECO:0000256" key="2">
    <source>
        <dbReference type="ARBA" id="ARBA00022692"/>
    </source>
</evidence>
<keyword evidence="10" id="KW-1185">Reference proteome</keyword>
<keyword evidence="4 7" id="KW-0472">Membrane</keyword>
<feature type="transmembrane region" description="Helical" evidence="7">
    <location>
        <begin position="172"/>
        <end position="194"/>
    </location>
</feature>
<evidence type="ECO:0000256" key="7">
    <source>
        <dbReference type="SAM" id="Phobius"/>
    </source>
</evidence>
<dbReference type="InterPro" id="IPR049326">
    <property type="entry name" value="Rhodopsin_dom_fungi"/>
</dbReference>
<dbReference type="STRING" id="1392247.A0A3N4KAT8"/>
<evidence type="ECO:0000256" key="4">
    <source>
        <dbReference type="ARBA" id="ARBA00023136"/>
    </source>
</evidence>
<feature type="transmembrane region" description="Helical" evidence="7">
    <location>
        <begin position="9"/>
        <end position="28"/>
    </location>
</feature>
<comment type="subcellular location">
    <subcellularLocation>
        <location evidence="1">Membrane</location>
        <topology evidence="1">Multi-pass membrane protein</topology>
    </subcellularLocation>
</comment>
<keyword evidence="2 7" id="KW-0812">Transmembrane</keyword>
<feature type="transmembrane region" description="Helical" evidence="7">
    <location>
        <begin position="60"/>
        <end position="78"/>
    </location>
</feature>
<feature type="domain" description="Rhodopsin" evidence="8">
    <location>
        <begin position="3"/>
        <end position="234"/>
    </location>
</feature>
<evidence type="ECO:0000256" key="3">
    <source>
        <dbReference type="ARBA" id="ARBA00022989"/>
    </source>
</evidence>
<gene>
    <name evidence="9" type="ORF">P167DRAFT_609335</name>
</gene>
<dbReference type="EMBL" id="ML119178">
    <property type="protein sequence ID" value="RPB07627.1"/>
    <property type="molecule type" value="Genomic_DNA"/>
</dbReference>
<organism evidence="9 10">
    <name type="scientific">Morchella conica CCBAS932</name>
    <dbReference type="NCBI Taxonomy" id="1392247"/>
    <lineage>
        <taxon>Eukaryota</taxon>
        <taxon>Fungi</taxon>
        <taxon>Dikarya</taxon>
        <taxon>Ascomycota</taxon>
        <taxon>Pezizomycotina</taxon>
        <taxon>Pezizomycetes</taxon>
        <taxon>Pezizales</taxon>
        <taxon>Morchellaceae</taxon>
        <taxon>Morchella</taxon>
    </lineage>
</organism>
<feature type="region of interest" description="Disordered" evidence="6">
    <location>
        <begin position="310"/>
        <end position="342"/>
    </location>
</feature>
<evidence type="ECO:0000256" key="6">
    <source>
        <dbReference type="SAM" id="MobiDB-lite"/>
    </source>
</evidence>
<name>A0A3N4KAT8_9PEZI</name>
<dbReference type="AlphaFoldDB" id="A0A3N4KAT8"/>
<feature type="transmembrane region" description="Helical" evidence="7">
    <location>
        <begin position="90"/>
        <end position="116"/>
    </location>
</feature>
<evidence type="ECO:0000259" key="8">
    <source>
        <dbReference type="Pfam" id="PF20684"/>
    </source>
</evidence>
<feature type="transmembrane region" description="Helical" evidence="7">
    <location>
        <begin position="206"/>
        <end position="229"/>
    </location>
</feature>
<dbReference type="Pfam" id="PF20684">
    <property type="entry name" value="Fung_rhodopsin"/>
    <property type="match status" value="1"/>
</dbReference>
<comment type="similarity">
    <text evidence="5">Belongs to the SAT4 family.</text>
</comment>
<sequence>MGRIRMEDWCCIGATIVLINMVVVHALGTRHGIGMHIWDLNHAGDEDLIMNLKTAYIGRIFYPFATGLTRQSVLFLLLRIFPHKVFRRILIVVVVINALVSVGSCLVVAFQCSPIHTVFTSTSYEYRPKCLDGQNLALAIPSMNVILDLTVAILPVRMVLDMSLPTKSKAFILGMLGLGGCACVASGLRLFYIHRGFQSQDHTWEAVPICILAVAEAAMGIIAVSAPAIRPMLKGMNIHICSLHIKTKSDRDSISDLRTTKTGANGTKSSFALGSIKRPEKSKVRLQMRDGGSVERFRPNEINRTITEIEAGQDLENQDDIRGDTGHEEREDFAPRPGSGGGQVIVRRMEVAVTISDRRV</sequence>
<evidence type="ECO:0000256" key="5">
    <source>
        <dbReference type="ARBA" id="ARBA00038359"/>
    </source>
</evidence>
<evidence type="ECO:0000313" key="10">
    <source>
        <dbReference type="Proteomes" id="UP000277580"/>
    </source>
</evidence>
<feature type="compositionally biased region" description="Basic and acidic residues" evidence="6">
    <location>
        <begin position="319"/>
        <end position="334"/>
    </location>
</feature>
<dbReference type="Proteomes" id="UP000277580">
    <property type="component" value="Unassembled WGS sequence"/>
</dbReference>
<dbReference type="PANTHER" id="PTHR33048">
    <property type="entry name" value="PTH11-LIKE INTEGRAL MEMBRANE PROTEIN (AFU_ORTHOLOGUE AFUA_5G11245)"/>
    <property type="match status" value="1"/>
</dbReference>
<dbReference type="OrthoDB" id="2496787at2759"/>
<dbReference type="InParanoid" id="A0A3N4KAT8"/>
<reference evidence="9 10" key="1">
    <citation type="journal article" date="2018" name="Nat. Ecol. Evol.">
        <title>Pezizomycetes genomes reveal the molecular basis of ectomycorrhizal truffle lifestyle.</title>
        <authorList>
            <person name="Murat C."/>
            <person name="Payen T."/>
            <person name="Noel B."/>
            <person name="Kuo A."/>
            <person name="Morin E."/>
            <person name="Chen J."/>
            <person name="Kohler A."/>
            <person name="Krizsan K."/>
            <person name="Balestrini R."/>
            <person name="Da Silva C."/>
            <person name="Montanini B."/>
            <person name="Hainaut M."/>
            <person name="Levati E."/>
            <person name="Barry K.W."/>
            <person name="Belfiori B."/>
            <person name="Cichocki N."/>
            <person name="Clum A."/>
            <person name="Dockter R.B."/>
            <person name="Fauchery L."/>
            <person name="Guy J."/>
            <person name="Iotti M."/>
            <person name="Le Tacon F."/>
            <person name="Lindquist E.A."/>
            <person name="Lipzen A."/>
            <person name="Malagnac F."/>
            <person name="Mello A."/>
            <person name="Molinier V."/>
            <person name="Miyauchi S."/>
            <person name="Poulain J."/>
            <person name="Riccioni C."/>
            <person name="Rubini A."/>
            <person name="Sitrit Y."/>
            <person name="Splivallo R."/>
            <person name="Traeger S."/>
            <person name="Wang M."/>
            <person name="Zifcakova L."/>
            <person name="Wipf D."/>
            <person name="Zambonelli A."/>
            <person name="Paolocci F."/>
            <person name="Nowrousian M."/>
            <person name="Ottonello S."/>
            <person name="Baldrian P."/>
            <person name="Spatafora J.W."/>
            <person name="Henrissat B."/>
            <person name="Nagy L.G."/>
            <person name="Aury J.M."/>
            <person name="Wincker P."/>
            <person name="Grigoriev I.V."/>
            <person name="Bonfante P."/>
            <person name="Martin F.M."/>
        </authorList>
    </citation>
    <scope>NUCLEOTIDE SEQUENCE [LARGE SCALE GENOMIC DNA]</scope>
    <source>
        <strain evidence="9 10">CCBAS932</strain>
    </source>
</reference>
<protein>
    <recommendedName>
        <fullName evidence="8">Rhodopsin domain-containing protein</fullName>
    </recommendedName>
</protein>
<evidence type="ECO:0000256" key="1">
    <source>
        <dbReference type="ARBA" id="ARBA00004141"/>
    </source>
</evidence>
<accession>A0A3N4KAT8</accession>